<evidence type="ECO:0000256" key="4">
    <source>
        <dbReference type="ARBA" id="ARBA00035174"/>
    </source>
</evidence>
<evidence type="ECO:0000256" key="2">
    <source>
        <dbReference type="ARBA" id="ARBA00022980"/>
    </source>
</evidence>
<evidence type="ECO:0000256" key="5">
    <source>
        <dbReference type="HAMAP-Rule" id="MF_00373"/>
    </source>
</evidence>
<proteinExistence type="inferred from homology"/>
<evidence type="ECO:0000313" key="6">
    <source>
        <dbReference type="EMBL" id="MBM3222410.1"/>
    </source>
</evidence>
<comment type="caution">
    <text evidence="6">The sequence shown here is derived from an EMBL/GenBank/DDBJ whole genome shotgun (WGS) entry which is preliminary data.</text>
</comment>
<dbReference type="GO" id="GO:0006412">
    <property type="term" value="P:translation"/>
    <property type="evidence" value="ECO:0007669"/>
    <property type="project" value="UniProtKB-UniRule"/>
</dbReference>
<dbReference type="InterPro" id="IPR034704">
    <property type="entry name" value="Ribosomal_bL28/bL31-like_sf"/>
</dbReference>
<sequence>MAQRCDICNKGPRYGHTISHAHNLTNRRWNPNLQRMRIQTPGGAKRARICTRCLRSGKVQKAS</sequence>
<name>A0A937VYB8_UNCTE</name>
<dbReference type="PANTHER" id="PTHR39080">
    <property type="entry name" value="50S RIBOSOMAL PROTEIN L28"/>
    <property type="match status" value="1"/>
</dbReference>
<organism evidence="6 7">
    <name type="scientific">Tectimicrobiota bacterium</name>
    <dbReference type="NCBI Taxonomy" id="2528274"/>
    <lineage>
        <taxon>Bacteria</taxon>
        <taxon>Pseudomonadati</taxon>
        <taxon>Nitrospinota/Tectimicrobiota group</taxon>
        <taxon>Candidatus Tectimicrobiota</taxon>
    </lineage>
</organism>
<dbReference type="GO" id="GO:1990904">
    <property type="term" value="C:ribonucleoprotein complex"/>
    <property type="evidence" value="ECO:0007669"/>
    <property type="project" value="UniProtKB-KW"/>
</dbReference>
<evidence type="ECO:0000313" key="7">
    <source>
        <dbReference type="Proteomes" id="UP000712673"/>
    </source>
</evidence>
<dbReference type="Gene3D" id="2.30.170.40">
    <property type="entry name" value="Ribosomal protein L28/L24"/>
    <property type="match status" value="1"/>
</dbReference>
<reference evidence="6" key="1">
    <citation type="submission" date="2019-03" db="EMBL/GenBank/DDBJ databases">
        <title>Lake Tanganyika Metagenome-Assembled Genomes (MAGs).</title>
        <authorList>
            <person name="Tran P."/>
        </authorList>
    </citation>
    <scope>NUCLEOTIDE SEQUENCE</scope>
    <source>
        <strain evidence="6">K_DeepCast_65m_m2_066</strain>
    </source>
</reference>
<accession>A0A937VYB8</accession>
<evidence type="ECO:0000256" key="1">
    <source>
        <dbReference type="ARBA" id="ARBA00008760"/>
    </source>
</evidence>
<dbReference type="InterPro" id="IPR026569">
    <property type="entry name" value="Ribosomal_bL28"/>
</dbReference>
<dbReference type="AlphaFoldDB" id="A0A937VYB8"/>
<dbReference type="PANTHER" id="PTHR39080:SF1">
    <property type="entry name" value="LARGE RIBOSOMAL SUBUNIT PROTEIN BL28A"/>
    <property type="match status" value="1"/>
</dbReference>
<dbReference type="InterPro" id="IPR050096">
    <property type="entry name" value="Bacterial_rp_bL28"/>
</dbReference>
<protein>
    <recommendedName>
        <fullName evidence="4 5">Large ribosomal subunit protein bL28</fullName>
    </recommendedName>
</protein>
<evidence type="ECO:0000256" key="3">
    <source>
        <dbReference type="ARBA" id="ARBA00023274"/>
    </source>
</evidence>
<comment type="similarity">
    <text evidence="1 5">Belongs to the bacterial ribosomal protein bL28 family.</text>
</comment>
<dbReference type="Proteomes" id="UP000712673">
    <property type="component" value="Unassembled WGS sequence"/>
</dbReference>
<dbReference type="EMBL" id="VGLS01000017">
    <property type="protein sequence ID" value="MBM3222410.1"/>
    <property type="molecule type" value="Genomic_DNA"/>
</dbReference>
<dbReference type="Pfam" id="PF00830">
    <property type="entry name" value="Ribosomal_L28"/>
    <property type="match status" value="1"/>
</dbReference>
<dbReference type="GO" id="GO:0003735">
    <property type="term" value="F:structural constituent of ribosome"/>
    <property type="evidence" value="ECO:0007669"/>
    <property type="project" value="InterPro"/>
</dbReference>
<keyword evidence="3 5" id="KW-0687">Ribonucleoprotein</keyword>
<dbReference type="HAMAP" id="MF_00373">
    <property type="entry name" value="Ribosomal_bL28"/>
    <property type="match status" value="1"/>
</dbReference>
<keyword evidence="2 5" id="KW-0689">Ribosomal protein</keyword>
<dbReference type="GO" id="GO:0005840">
    <property type="term" value="C:ribosome"/>
    <property type="evidence" value="ECO:0007669"/>
    <property type="project" value="UniProtKB-KW"/>
</dbReference>
<gene>
    <name evidence="5 6" type="primary">rpmB</name>
    <name evidence="6" type="ORF">FJZ47_01205</name>
</gene>
<dbReference type="InterPro" id="IPR001383">
    <property type="entry name" value="Ribosomal_bL28_bact-type"/>
</dbReference>
<dbReference type="InterPro" id="IPR037147">
    <property type="entry name" value="Ribosomal_bL28_sf"/>
</dbReference>
<dbReference type="NCBIfam" id="TIGR00009">
    <property type="entry name" value="L28"/>
    <property type="match status" value="1"/>
</dbReference>
<dbReference type="SUPFAM" id="SSF143800">
    <property type="entry name" value="L28p-like"/>
    <property type="match status" value="1"/>
</dbReference>